<keyword evidence="1" id="KW-0472">Membrane</keyword>
<dbReference type="InterPro" id="IPR008629">
    <property type="entry name" value="GUN4-like"/>
</dbReference>
<evidence type="ECO:0000313" key="4">
    <source>
        <dbReference type="Proteomes" id="UP000473574"/>
    </source>
</evidence>
<dbReference type="InterPro" id="IPR037215">
    <property type="entry name" value="GUN4-like_sf"/>
</dbReference>
<evidence type="ECO:0000256" key="1">
    <source>
        <dbReference type="SAM" id="Phobius"/>
    </source>
</evidence>
<dbReference type="PROSITE" id="PS50837">
    <property type="entry name" value="NACHT"/>
    <property type="match status" value="1"/>
</dbReference>
<dbReference type="Pfam" id="PF05729">
    <property type="entry name" value="NACHT"/>
    <property type="match status" value="1"/>
</dbReference>
<dbReference type="Gene3D" id="3.40.50.300">
    <property type="entry name" value="P-loop containing nucleotide triphosphate hydrolases"/>
    <property type="match status" value="1"/>
</dbReference>
<feature type="domain" description="NACHT" evidence="2">
    <location>
        <begin position="190"/>
        <end position="324"/>
    </location>
</feature>
<reference evidence="3 4" key="1">
    <citation type="journal article" date="2020" name="Microb. Ecol.">
        <title>Ecogenomics of the Marine Benthic Filamentous Cyanobacterium Adonisia.</title>
        <authorList>
            <person name="Walter J.M."/>
            <person name="Coutinho F.H."/>
            <person name="Leomil L."/>
            <person name="Hargreaves P.I."/>
            <person name="Campeao M.E."/>
            <person name="Vieira V.V."/>
            <person name="Silva B.S."/>
            <person name="Fistarol G.O."/>
            <person name="Salomon P.S."/>
            <person name="Sawabe T."/>
            <person name="Mino S."/>
            <person name="Hosokawa M."/>
            <person name="Miyashita H."/>
            <person name="Maruyama F."/>
            <person name="van Verk M.C."/>
            <person name="Dutilh B.E."/>
            <person name="Thompson C.C."/>
            <person name="Thompson F.L."/>
        </authorList>
    </citation>
    <scope>NUCLEOTIDE SEQUENCE [LARGE SCALE GENOMIC DNA]</scope>
    <source>
        <strain evidence="3 4">CCMR0082</strain>
    </source>
</reference>
<proteinExistence type="predicted"/>
<dbReference type="CDD" id="cd16383">
    <property type="entry name" value="GUN4"/>
    <property type="match status" value="1"/>
</dbReference>
<dbReference type="EMBL" id="QZCE01000002">
    <property type="protein sequence ID" value="NEZ65914.1"/>
    <property type="molecule type" value="Genomic_DNA"/>
</dbReference>
<protein>
    <submittedName>
        <fullName evidence="3">NACHT domain-containing protein</fullName>
    </submittedName>
</protein>
<dbReference type="GO" id="GO:0046906">
    <property type="term" value="F:tetrapyrrole binding"/>
    <property type="evidence" value="ECO:0007669"/>
    <property type="project" value="TreeGrafter"/>
</dbReference>
<dbReference type="InterPro" id="IPR027417">
    <property type="entry name" value="P-loop_NTPase"/>
</dbReference>
<dbReference type="SUPFAM" id="SSF140869">
    <property type="entry name" value="GUN4-like"/>
    <property type="match status" value="1"/>
</dbReference>
<dbReference type="PANTHER" id="PTHR34800">
    <property type="entry name" value="TETRAPYRROLE-BINDING PROTEIN, CHLOROPLASTIC"/>
    <property type="match status" value="1"/>
</dbReference>
<dbReference type="InterPro" id="IPR007111">
    <property type="entry name" value="NACHT_NTPase"/>
</dbReference>
<dbReference type="SUPFAM" id="SSF52540">
    <property type="entry name" value="P-loop containing nucleoside triphosphate hydrolases"/>
    <property type="match status" value="1"/>
</dbReference>
<evidence type="ECO:0000313" key="3">
    <source>
        <dbReference type="EMBL" id="NEZ65914.1"/>
    </source>
</evidence>
<comment type="caution">
    <text evidence="3">The sequence shown here is derived from an EMBL/GenBank/DDBJ whole genome shotgun (WGS) entry which is preliminary data.</text>
</comment>
<dbReference type="Pfam" id="PF05419">
    <property type="entry name" value="GUN4"/>
    <property type="match status" value="1"/>
</dbReference>
<dbReference type="Gene3D" id="1.10.10.1770">
    <property type="entry name" value="Gun4-like"/>
    <property type="match status" value="1"/>
</dbReference>
<name>A0A6M0SBT1_9CYAN</name>
<dbReference type="PANTHER" id="PTHR34800:SF1">
    <property type="entry name" value="TETRAPYRROLE-BINDING PROTEIN, CHLOROPLASTIC"/>
    <property type="match status" value="1"/>
</dbReference>
<dbReference type="Proteomes" id="UP000473574">
    <property type="component" value="Unassembled WGS sequence"/>
</dbReference>
<feature type="transmembrane region" description="Helical" evidence="1">
    <location>
        <begin position="38"/>
        <end position="60"/>
    </location>
</feature>
<organism evidence="3 4">
    <name type="scientific">Adonisia turfae CCMR0082</name>
    <dbReference type="NCBI Taxonomy" id="2304604"/>
    <lineage>
        <taxon>Bacteria</taxon>
        <taxon>Bacillati</taxon>
        <taxon>Cyanobacteriota</taxon>
        <taxon>Adonisia</taxon>
        <taxon>Adonisia turfae</taxon>
    </lineage>
</organism>
<gene>
    <name evidence="3" type="ORF">D0962_24665</name>
</gene>
<evidence type="ECO:0000259" key="2">
    <source>
        <dbReference type="PROSITE" id="PS50837"/>
    </source>
</evidence>
<sequence>MAQPKSVAKPLQACVAWMPFGASLFSTIGFWVKQDTTQTAIAGFVTGLSVLWAKYSGVFMAEAEQEMEKLDQASARGLFKVFYFLLSLIGTVFDALSKWIAQHWWELTSDFEGKYYKRLNYLCRNFETQGLAQDRILNLQQVVVMVNVTAKSPTQISTRLVRKTKDERDLPRDNTIGHCLALMQKDPAYRRLAILGAPGSGKTTLMRYVTLMYALRKPRRLYPTAPNFIPVLLYLRDIYKQIIENPDLTLADLLTDWVQDLQRTEPLKPPKGWFAKKLKQKHLLILLDGLDEVADEQDRKQVSLWVDRQMYEYPETAFILTSRPLGYQHAQLKEGVTVLAVAPLTSDQIQDFVHQWYRETEIKAQGHEDLGVREAADRQAKLLLQEVNTNNALRDLAENPLLLTMIATVHRRRGSIPRNRVELYRDICQVLLEKRQQAKGIPDVLTASQKQAILQPLSLELMRRNTRKFTLADITSLLEAKLANLPQVQFTPEDFLKRLQEVDALIAKEQEGEFEFADLSFQEYLAAVEIKGTYQEACLLEMFSDAEKLAWWAETMKLYAAQGDATQLIETALVDSNFEKLLLAIDFWQVAITVNTPVQTALLEKLHEPLKVLDREDFDYATKVTPRYFKLAFYLQTQQWKAADQETCNVIKTVGDQAQKGYRTLEDIRNFPCSDLRVTDQLWGHYSDGRFGFSVQKDIYIRCGGRVDSPYDEKLFEEFGLEVGWKKNSSWVRYEELSWRGDGPIGHFPGWGCRYSAWKQAGVSLLSHPGL</sequence>
<feature type="transmembrane region" description="Helical" evidence="1">
    <location>
        <begin position="81"/>
        <end position="101"/>
    </location>
</feature>
<dbReference type="RefSeq" id="WP_163667538.1">
    <property type="nucleotide sequence ID" value="NZ_QZCE01000002.1"/>
</dbReference>
<feature type="transmembrane region" description="Helical" evidence="1">
    <location>
        <begin position="12"/>
        <end position="32"/>
    </location>
</feature>
<dbReference type="AlphaFoldDB" id="A0A6M0SBT1"/>
<keyword evidence="1" id="KW-1133">Transmembrane helix</keyword>
<keyword evidence="1" id="KW-0812">Transmembrane</keyword>
<dbReference type="GO" id="GO:0030288">
    <property type="term" value="C:outer membrane-bounded periplasmic space"/>
    <property type="evidence" value="ECO:0007669"/>
    <property type="project" value="TreeGrafter"/>
</dbReference>
<dbReference type="Gene3D" id="1.25.40.620">
    <property type="match status" value="1"/>
</dbReference>
<accession>A0A6M0SBT1</accession>